<evidence type="ECO:0000313" key="8">
    <source>
        <dbReference type="Proteomes" id="UP000243217"/>
    </source>
</evidence>
<dbReference type="EMBL" id="JNBS01000272">
    <property type="protein sequence ID" value="OQS07150.1"/>
    <property type="molecule type" value="Genomic_DNA"/>
</dbReference>
<dbReference type="Pfam" id="PF00454">
    <property type="entry name" value="PI3_PI4_kinase"/>
    <property type="match status" value="1"/>
</dbReference>
<dbReference type="Proteomes" id="UP000243217">
    <property type="component" value="Unassembled WGS sequence"/>
</dbReference>
<feature type="domain" description="PI3K/PI4K catalytic" evidence="6">
    <location>
        <begin position="155"/>
        <end position="435"/>
    </location>
</feature>
<dbReference type="GO" id="GO:0005524">
    <property type="term" value="F:ATP binding"/>
    <property type="evidence" value="ECO:0007669"/>
    <property type="project" value="UniProtKB-KW"/>
</dbReference>
<dbReference type="GO" id="GO:0016301">
    <property type="term" value="F:kinase activity"/>
    <property type="evidence" value="ECO:0007669"/>
    <property type="project" value="UniProtKB-KW"/>
</dbReference>
<name>A0A1W0AAX0_9STRA</name>
<evidence type="ECO:0000259" key="6">
    <source>
        <dbReference type="PROSITE" id="PS50290"/>
    </source>
</evidence>
<protein>
    <submittedName>
        <fullName evidence="7">Sporangia induced phosphatidyl inositol kinase</fullName>
    </submittedName>
</protein>
<comment type="caution">
    <text evidence="7">The sequence shown here is derived from an EMBL/GenBank/DDBJ whole genome shotgun (WGS) entry which is preliminary data.</text>
</comment>
<dbReference type="AlphaFoldDB" id="A0A1W0AAX0"/>
<comment type="similarity">
    <text evidence="1">Belongs to the PI3/PI4-kinase family. Type II PI4K subfamily.</text>
</comment>
<accession>A0A1W0AAX0</accession>
<proteinExistence type="inferred from homology"/>
<sequence>MVTKCTYFNGLIGALKKKDNSQAITPNKVVLNPLVQQVAILNELEEMTLKEELYIFEQQCQVTLLRIPISTKQQKQIEEIVSQFASLSYEVLDNQILITKGNISQEAEVFVNVPQLATQGHDAFISYLRQDRMDSSGGQRSDMLWDVAETQNNNEDAFDAVNEGEGGVYAVSSLSGKKVAMFKPAEEEVFVREGLKAGEGAVREEAAYVIDSANGSFSGVPPTAVAQLYMTNSKSIKPSSKSTASHFKLGAVQRFMNSRMGSLDDFGMPHSTEKASQFVSVDQVHRVGILDIRLFNTDRHPGNILLLGDSPPYSLVPIDHGCILPSWDHLSEARLDWLSYPQAHVPFSTQTIEYINHLNPTEDARRLRRLGIREECITTLRICTMVLQEATKAGKTLHWIGSLLQREGCFEVPSALENLICQACDACNMPYSLRKCDTGEIKFLVEQGILSRRPPDVFHDCLKRVLINYLNSST</sequence>
<reference evidence="7 8" key="1">
    <citation type="journal article" date="2014" name="Genome Biol. Evol.">
        <title>The secreted proteins of Achlya hypogyna and Thraustotheca clavata identify the ancestral oomycete secretome and reveal gene acquisitions by horizontal gene transfer.</title>
        <authorList>
            <person name="Misner I."/>
            <person name="Blouin N."/>
            <person name="Leonard G."/>
            <person name="Richards T.A."/>
            <person name="Lane C.E."/>
        </authorList>
    </citation>
    <scope>NUCLEOTIDE SEQUENCE [LARGE SCALE GENOMIC DNA]</scope>
    <source>
        <strain evidence="7 8">ATCC 34112</strain>
    </source>
</reference>
<dbReference type="PANTHER" id="PTHR45800">
    <property type="entry name" value="PHOSPHATIDYLINOSITOL 4-KINASE GAMMA"/>
    <property type="match status" value="1"/>
</dbReference>
<keyword evidence="4 7" id="KW-0418">Kinase</keyword>
<evidence type="ECO:0000256" key="3">
    <source>
        <dbReference type="ARBA" id="ARBA00022741"/>
    </source>
</evidence>
<evidence type="ECO:0000256" key="5">
    <source>
        <dbReference type="ARBA" id="ARBA00022840"/>
    </source>
</evidence>
<dbReference type="InterPro" id="IPR000403">
    <property type="entry name" value="PI3/4_kinase_cat_dom"/>
</dbReference>
<evidence type="ECO:0000256" key="4">
    <source>
        <dbReference type="ARBA" id="ARBA00022777"/>
    </source>
</evidence>
<dbReference type="InterPro" id="IPR044571">
    <property type="entry name" value="P4KG1-8"/>
</dbReference>
<evidence type="ECO:0000313" key="7">
    <source>
        <dbReference type="EMBL" id="OQS07150.1"/>
    </source>
</evidence>
<keyword evidence="8" id="KW-1185">Reference proteome</keyword>
<organism evidence="7 8">
    <name type="scientific">Thraustotheca clavata</name>
    <dbReference type="NCBI Taxonomy" id="74557"/>
    <lineage>
        <taxon>Eukaryota</taxon>
        <taxon>Sar</taxon>
        <taxon>Stramenopiles</taxon>
        <taxon>Oomycota</taxon>
        <taxon>Saprolegniomycetes</taxon>
        <taxon>Saprolegniales</taxon>
        <taxon>Achlyaceae</taxon>
        <taxon>Thraustotheca</taxon>
    </lineage>
</organism>
<keyword evidence="5" id="KW-0067">ATP-binding</keyword>
<evidence type="ECO:0000256" key="1">
    <source>
        <dbReference type="ARBA" id="ARBA00008941"/>
    </source>
</evidence>
<dbReference type="STRING" id="74557.A0A1W0AAX0"/>
<gene>
    <name evidence="7" type="ORF">THRCLA_00835</name>
</gene>
<keyword evidence="3" id="KW-0547">Nucleotide-binding</keyword>
<keyword evidence="2" id="KW-0808">Transferase</keyword>
<evidence type="ECO:0000256" key="2">
    <source>
        <dbReference type="ARBA" id="ARBA00022679"/>
    </source>
</evidence>
<dbReference type="OrthoDB" id="5839at2759"/>
<dbReference type="PANTHER" id="PTHR45800:SF11">
    <property type="entry name" value="PHOSPHATIDYLINOSITOL 3-KINASE-RELATED PROTEIN KINASE"/>
    <property type="match status" value="1"/>
</dbReference>
<dbReference type="PROSITE" id="PS50290">
    <property type="entry name" value="PI3_4_KINASE_3"/>
    <property type="match status" value="1"/>
</dbReference>